<evidence type="ECO:0000313" key="1">
    <source>
        <dbReference type="EMBL" id="GHI01372.1"/>
    </source>
</evidence>
<dbReference type="Proteomes" id="UP000637074">
    <property type="component" value="Unassembled WGS sequence"/>
</dbReference>
<reference evidence="1 2" key="1">
    <citation type="journal article" date="2022" name="Int. J. Syst. Evol. Microbiol.">
        <title>Neobacillus kokaensis sp. nov., isolated from soil.</title>
        <authorList>
            <person name="Yuki K."/>
            <person name="Matsubara H."/>
            <person name="Yamaguchi S."/>
        </authorList>
    </citation>
    <scope>NUCLEOTIDE SEQUENCE [LARGE SCALE GENOMIC DNA]</scope>
    <source>
        <strain evidence="1 2">LOB 377</strain>
    </source>
</reference>
<accession>A0ABQ3NBR3</accession>
<protein>
    <submittedName>
        <fullName evidence="1">Uncharacterized protein</fullName>
    </submittedName>
</protein>
<name>A0ABQ3NBR3_9BACI</name>
<organism evidence="1 2">
    <name type="scientific">Neobacillus kokaensis</name>
    <dbReference type="NCBI Taxonomy" id="2759023"/>
    <lineage>
        <taxon>Bacteria</taxon>
        <taxon>Bacillati</taxon>
        <taxon>Bacillota</taxon>
        <taxon>Bacilli</taxon>
        <taxon>Bacillales</taxon>
        <taxon>Bacillaceae</taxon>
        <taxon>Neobacillus</taxon>
    </lineage>
</organism>
<keyword evidence="2" id="KW-1185">Reference proteome</keyword>
<sequence length="39" mass="4690">MKKNKLRYMALKEIYNGNKSLSHNDLLLMNRSDYWTGKD</sequence>
<proteinExistence type="predicted"/>
<comment type="caution">
    <text evidence="1">The sequence shown here is derived from an EMBL/GenBank/DDBJ whole genome shotgun (WGS) entry which is preliminary data.</text>
</comment>
<dbReference type="EMBL" id="BNDS01000040">
    <property type="protein sequence ID" value="GHI01372.1"/>
    <property type="molecule type" value="Genomic_DNA"/>
</dbReference>
<evidence type="ECO:0000313" key="2">
    <source>
        <dbReference type="Proteomes" id="UP000637074"/>
    </source>
</evidence>
<gene>
    <name evidence="1" type="ORF">AM1BK_49140</name>
</gene>